<accession>A0A9X1I4M9</accession>
<protein>
    <submittedName>
        <fullName evidence="1">Gliding motility protein RemB</fullName>
    </submittedName>
</protein>
<sequence length="93" mass="10790">QNTFLQEKPPVFPSCESIAIDSLQACFDKQVFSRIYKTFKVPQQITKDAYSGEVVVLFEVDATGRFRVLYTDALYKELKEEAKRVFSEFPKIQ</sequence>
<evidence type="ECO:0000313" key="1">
    <source>
        <dbReference type="EMBL" id="MCB4800392.1"/>
    </source>
</evidence>
<feature type="non-terminal residue" evidence="1">
    <location>
        <position position="1"/>
    </location>
</feature>
<feature type="non-terminal residue" evidence="1">
    <location>
        <position position="93"/>
    </location>
</feature>
<evidence type="ECO:0000313" key="2">
    <source>
        <dbReference type="Proteomes" id="UP001139199"/>
    </source>
</evidence>
<name>A0A9X1I4M9_9FLAO</name>
<keyword evidence="2" id="KW-1185">Reference proteome</keyword>
<gene>
    <name evidence="1" type="ORF">LG649_16205</name>
</gene>
<dbReference type="EMBL" id="JAJAPW010000096">
    <property type="protein sequence ID" value="MCB4800392.1"/>
    <property type="molecule type" value="Genomic_DNA"/>
</dbReference>
<organism evidence="1 2">
    <name type="scientific">Neotamlana laminarinivorans</name>
    <dbReference type="NCBI Taxonomy" id="2883124"/>
    <lineage>
        <taxon>Bacteria</taxon>
        <taxon>Pseudomonadati</taxon>
        <taxon>Bacteroidota</taxon>
        <taxon>Flavobacteriia</taxon>
        <taxon>Flavobacteriales</taxon>
        <taxon>Flavobacteriaceae</taxon>
        <taxon>Neotamlana</taxon>
    </lineage>
</organism>
<reference evidence="1" key="1">
    <citation type="submission" date="2021-10" db="EMBL/GenBank/DDBJ databases">
        <title>Tamlana sargassums sp. nov., and Tamlana laminarinivorans sp. nov., two new bacteria isolated from the brown alga.</title>
        <authorList>
            <person name="Li J."/>
        </authorList>
    </citation>
    <scope>NUCLEOTIDE SEQUENCE</scope>
    <source>
        <strain evidence="1">PT2-4</strain>
    </source>
</reference>
<dbReference type="AlphaFoldDB" id="A0A9X1I4M9"/>
<dbReference type="Proteomes" id="UP001139199">
    <property type="component" value="Unassembled WGS sequence"/>
</dbReference>
<proteinExistence type="predicted"/>
<comment type="caution">
    <text evidence="1">The sequence shown here is derived from an EMBL/GenBank/DDBJ whole genome shotgun (WGS) entry which is preliminary data.</text>
</comment>